<accession>A0A9X7ASF0</accession>
<protein>
    <submittedName>
        <fullName evidence="1">Uncharacterized protein</fullName>
    </submittedName>
</protein>
<dbReference type="AlphaFoldDB" id="A0A9X7ASF0"/>
<evidence type="ECO:0000313" key="1">
    <source>
        <dbReference type="EMBL" id="PFT50895.1"/>
    </source>
</evidence>
<dbReference type="EMBL" id="NVCO01000007">
    <property type="protein sequence ID" value="PFT50895.1"/>
    <property type="molecule type" value="Genomic_DNA"/>
</dbReference>
<dbReference type="Proteomes" id="UP000226106">
    <property type="component" value="Unassembled WGS sequence"/>
</dbReference>
<gene>
    <name evidence="1" type="ORF">COK72_02480</name>
</gene>
<organism evidence="1 2">
    <name type="scientific">Bacillus thuringiensis</name>
    <dbReference type="NCBI Taxonomy" id="1428"/>
    <lineage>
        <taxon>Bacteria</taxon>
        <taxon>Bacillati</taxon>
        <taxon>Bacillota</taxon>
        <taxon>Bacilli</taxon>
        <taxon>Bacillales</taxon>
        <taxon>Bacillaceae</taxon>
        <taxon>Bacillus</taxon>
        <taxon>Bacillus cereus group</taxon>
    </lineage>
</organism>
<name>A0A9X7ASF0_BACTU</name>
<comment type="caution">
    <text evidence="1">The sequence shown here is derived from an EMBL/GenBank/DDBJ whole genome shotgun (WGS) entry which is preliminary data.</text>
</comment>
<sequence>MQKYWNQVEIAEIKSISGVGGSFGDDMDVYFIVFMKDGSTAQFHYNSRIAYEKRRELKKLYNEFNNVGETYQLMNEADIRVGGVSIPFGVRVDNSLDESEIKTFLEIEELTKQGKIIDNGRRQLAYICLLDIQNGKIVRGTLTDAYRKQLDAMGIVYEE</sequence>
<dbReference type="RefSeq" id="WP_098640173.1">
    <property type="nucleotide sequence ID" value="NZ_NVCO01000007.1"/>
</dbReference>
<reference evidence="1 2" key="1">
    <citation type="submission" date="2017-09" db="EMBL/GenBank/DDBJ databases">
        <title>Large-scale bioinformatics analysis of Bacillus genomes uncovers conserved roles of natural products in bacterial physiology.</title>
        <authorList>
            <consortium name="Agbiome Team Llc"/>
            <person name="Bleich R.M."/>
            <person name="Grubbs K.J."/>
            <person name="Santa Maria K.C."/>
            <person name="Allen S.E."/>
            <person name="Farag S."/>
            <person name="Shank E.A."/>
            <person name="Bowers A."/>
        </authorList>
    </citation>
    <scope>NUCLEOTIDE SEQUENCE [LARGE SCALE GENOMIC DNA]</scope>
    <source>
        <strain evidence="1 2">AFS065400</strain>
    </source>
</reference>
<evidence type="ECO:0000313" key="2">
    <source>
        <dbReference type="Proteomes" id="UP000226106"/>
    </source>
</evidence>
<proteinExistence type="predicted"/>